<gene>
    <name evidence="1" type="ORF">IAB12_04685</name>
</gene>
<organism evidence="1 2">
    <name type="scientific">Candidatus Ornithospirochaeta avicola</name>
    <dbReference type="NCBI Taxonomy" id="2840896"/>
    <lineage>
        <taxon>Bacteria</taxon>
        <taxon>Pseudomonadati</taxon>
        <taxon>Spirochaetota</taxon>
        <taxon>Spirochaetia</taxon>
        <taxon>Spirochaetales</taxon>
        <taxon>Spirochaetaceae</taxon>
        <taxon>Spirochaetaceae incertae sedis</taxon>
        <taxon>Candidatus Ornithospirochaeta</taxon>
    </lineage>
</organism>
<dbReference type="Gene3D" id="2.40.160.130">
    <property type="entry name" value="Capsule assembly protein Wzi"/>
    <property type="match status" value="1"/>
</dbReference>
<dbReference type="AlphaFoldDB" id="A0A9D1PUL8"/>
<accession>A0A9D1PUL8</accession>
<reference evidence="1" key="1">
    <citation type="journal article" date="2021" name="PeerJ">
        <title>Extensive microbial diversity within the chicken gut microbiome revealed by metagenomics and culture.</title>
        <authorList>
            <person name="Gilroy R."/>
            <person name="Ravi A."/>
            <person name="Getino M."/>
            <person name="Pursley I."/>
            <person name="Horton D.L."/>
            <person name="Alikhan N.F."/>
            <person name="Baker D."/>
            <person name="Gharbi K."/>
            <person name="Hall N."/>
            <person name="Watson M."/>
            <person name="Adriaenssens E.M."/>
            <person name="Foster-Nyarko E."/>
            <person name="Jarju S."/>
            <person name="Secka A."/>
            <person name="Antonio M."/>
            <person name="Oren A."/>
            <person name="Chaudhuri R.R."/>
            <person name="La Ragione R."/>
            <person name="Hildebrand F."/>
            <person name="Pallen M.J."/>
        </authorList>
    </citation>
    <scope>NUCLEOTIDE SEQUENCE</scope>
    <source>
        <strain evidence="1">Gambia11-129</strain>
    </source>
</reference>
<reference evidence="1" key="2">
    <citation type="submission" date="2021-04" db="EMBL/GenBank/DDBJ databases">
        <authorList>
            <person name="Gilroy R."/>
        </authorList>
    </citation>
    <scope>NUCLEOTIDE SEQUENCE</scope>
    <source>
        <strain evidence="1">Gambia11-129</strain>
    </source>
</reference>
<proteinExistence type="predicted"/>
<evidence type="ECO:0000313" key="1">
    <source>
        <dbReference type="EMBL" id="HIV99053.1"/>
    </source>
</evidence>
<dbReference type="InterPro" id="IPR038636">
    <property type="entry name" value="Wzi_sf"/>
</dbReference>
<evidence type="ECO:0008006" key="3">
    <source>
        <dbReference type="Google" id="ProtNLM"/>
    </source>
</evidence>
<name>A0A9D1PUL8_9SPIO</name>
<protein>
    <recommendedName>
        <fullName evidence="3">Capsule assembly Wzi family protein</fullName>
    </recommendedName>
</protein>
<dbReference type="EMBL" id="DXHU01000018">
    <property type="protein sequence ID" value="HIV99053.1"/>
    <property type="molecule type" value="Genomic_DNA"/>
</dbReference>
<dbReference type="Proteomes" id="UP000823936">
    <property type="component" value="Unassembled WGS sequence"/>
</dbReference>
<evidence type="ECO:0000313" key="2">
    <source>
        <dbReference type="Proteomes" id="UP000823936"/>
    </source>
</evidence>
<comment type="caution">
    <text evidence="1">The sequence shown here is derived from an EMBL/GenBank/DDBJ whole genome shotgun (WGS) entry which is preliminary data.</text>
</comment>
<sequence>MKKIIVFALLILVSIPLFSSQRMYDYKDNEYRLVRYILQSENIAGPHDITPISQQSLLSYLEKADKHGLSLDMEKVYENAVSMLNDNHALVVGDDGSSLAIHLTVSPEMYIKLGDDAELHDMVKGYKDRLPFLELSLDFTFSDYVYGIFTLPFKMRLFDDSYYNSLFSQNIFKGGTAEPYQRVSPFKAYISAGNSFMNFFLGRGKLNMGSGKTGNLFIADNFQFQDFAKLSFFSDVFSYDYTLTSFDQEAALSDSGVNSIKSGFSTFEPPYSSRVSHSFTFNIFDKVHITVSEGAVLDTSNIFDIRMLNPFIFLHNWNGFGAEVDYWANNFASINLSASLGLGLRLDFQAVLDQFQLGNEAASGSQAFPNSFGFLLNLSSVSKGKNGFVEVYLEAVYTTPYLYLNNINKEGEKDTSFNANRDLILGYYLTYGSDLSYTGYKWGPDTVAVSVGGNYLKYDGTLDLRFAATYRIHGESGIKYSENQNQSSVAEVGQEHVHEYALTGILEHTLQLDLGATWQVHKSFSVSADTSYVLKMNHNNHEGDVWNNLQFTISCSFDPLAFFEKK</sequence>